<keyword evidence="8 9" id="KW-0464">Manganese</keyword>
<evidence type="ECO:0000256" key="7">
    <source>
        <dbReference type="ARBA" id="ARBA00023125"/>
    </source>
</evidence>
<keyword evidence="5 9" id="KW-0460">Magnesium</keyword>
<evidence type="ECO:0000313" key="11">
    <source>
        <dbReference type="Proteomes" id="UP000324354"/>
    </source>
</evidence>
<evidence type="ECO:0000256" key="8">
    <source>
        <dbReference type="ARBA" id="ARBA00023211"/>
    </source>
</evidence>
<dbReference type="RefSeq" id="WP_011012258.1">
    <property type="nucleotide sequence ID" value="NC_003413.1"/>
</dbReference>
<dbReference type="EMBL" id="CP023154">
    <property type="protein sequence ID" value="QEK78773.1"/>
    <property type="molecule type" value="Genomic_DNA"/>
</dbReference>
<name>A0A5C0XP85_PYRFU</name>
<feature type="binding site" evidence="9">
    <location>
        <position position="214"/>
    </location>
    <ligand>
        <name>Mn(2+)</name>
        <dbReference type="ChEBI" id="CHEBI:29035"/>
    </ligand>
</feature>
<dbReference type="GO" id="GO:0003677">
    <property type="term" value="F:DNA binding"/>
    <property type="evidence" value="ECO:0007669"/>
    <property type="project" value="UniProtKB-KW"/>
</dbReference>
<dbReference type="NCBIfam" id="TIGR03641">
    <property type="entry name" value="cas1_HMARI"/>
    <property type="match status" value="1"/>
</dbReference>
<dbReference type="InterPro" id="IPR019858">
    <property type="entry name" value="CRISPR-assoc_Cas1_HMARI/TNEAP"/>
</dbReference>
<dbReference type="GO" id="GO:0046872">
    <property type="term" value="F:metal ion binding"/>
    <property type="evidence" value="ECO:0007669"/>
    <property type="project" value="UniProtKB-UniRule"/>
</dbReference>
<evidence type="ECO:0000256" key="2">
    <source>
        <dbReference type="ARBA" id="ARBA00022723"/>
    </source>
</evidence>
<dbReference type="InterPro" id="IPR002729">
    <property type="entry name" value="CRISPR-assoc_Cas1"/>
</dbReference>
<keyword evidence="3 9" id="KW-0255">Endonuclease</keyword>
<feature type="binding site" evidence="9">
    <location>
        <position position="229"/>
    </location>
    <ligand>
        <name>Mn(2+)</name>
        <dbReference type="ChEBI" id="CHEBI:29035"/>
    </ligand>
</feature>
<dbReference type="GO" id="GO:0043571">
    <property type="term" value="P:maintenance of CRISPR repeat elements"/>
    <property type="evidence" value="ECO:0007669"/>
    <property type="project" value="UniProtKB-UniRule"/>
</dbReference>
<dbReference type="EC" id="3.1.-.-" evidence="9"/>
<dbReference type="Pfam" id="PF01867">
    <property type="entry name" value="Cas_Cas1"/>
    <property type="match status" value="1"/>
</dbReference>
<evidence type="ECO:0000313" key="10">
    <source>
        <dbReference type="EMBL" id="QEK78773.1"/>
    </source>
</evidence>
<evidence type="ECO:0000256" key="5">
    <source>
        <dbReference type="ARBA" id="ARBA00022842"/>
    </source>
</evidence>
<dbReference type="NCBIfam" id="TIGR00287">
    <property type="entry name" value="cas1"/>
    <property type="match status" value="1"/>
</dbReference>
<sequence>MRKKSLTIFSDGTLLRRENTLYFENVNGRKPLAIEGIYDIYIYGHVNITSQALHYIAQKGILIHFFNHYGYYDGTFYPRETLLSGDLIIKQAEHYLDKNKRLFLAKSFVVGGAKNMEKNLKNWGISSDFSNHLKELQGAKKVTEIMNVEGRIRQEYYARWDESLPGEFRIGKRTRRPPKNEMNALISFLNSRLYATMISEIYNTQLAPTISYLHEPSERRFSLALDLSEIFKPIIADRIANRLVKKGIIKKDHFREDLNGVLLTDEGMKIVTKAYNQELEKTVKHPKLGKGVTRRRLIRLEAYKIIKHLVGVEEYSPLVAWF</sequence>
<keyword evidence="2 9" id="KW-0479">Metal-binding</keyword>
<evidence type="ECO:0000256" key="3">
    <source>
        <dbReference type="ARBA" id="ARBA00022759"/>
    </source>
</evidence>
<proteinExistence type="inferred from homology"/>
<dbReference type="Proteomes" id="UP000324354">
    <property type="component" value="Chromosome"/>
</dbReference>
<dbReference type="AlphaFoldDB" id="A0A5C0XP85"/>
<dbReference type="InterPro" id="IPR042211">
    <property type="entry name" value="CRISPR-assoc_Cas1_N"/>
</dbReference>
<dbReference type="GO" id="GO:0016787">
    <property type="term" value="F:hydrolase activity"/>
    <property type="evidence" value="ECO:0007669"/>
    <property type="project" value="UniProtKB-KW"/>
</dbReference>
<dbReference type="OrthoDB" id="2216at2157"/>
<organism evidence="10 11">
    <name type="scientific">Pyrococcus furiosus (strain ATCC 43587 / DSM 3638 / JCM 8422 / Vc1)</name>
    <dbReference type="NCBI Taxonomy" id="186497"/>
    <lineage>
        <taxon>Archaea</taxon>
        <taxon>Methanobacteriati</taxon>
        <taxon>Methanobacteriota</taxon>
        <taxon>Thermococci</taxon>
        <taxon>Thermococcales</taxon>
        <taxon>Thermococcaceae</taxon>
        <taxon>Pyrococcus</taxon>
    </lineage>
</organism>
<feature type="binding site" evidence="9">
    <location>
        <position position="149"/>
    </location>
    <ligand>
        <name>Mn(2+)</name>
        <dbReference type="ChEBI" id="CHEBI:29035"/>
    </ligand>
</feature>
<dbReference type="CDD" id="cd09722">
    <property type="entry name" value="Cas1_I-B"/>
    <property type="match status" value="1"/>
</dbReference>
<dbReference type="HAMAP" id="MF_01470">
    <property type="entry name" value="Cas1"/>
    <property type="match status" value="1"/>
</dbReference>
<keyword evidence="1 9" id="KW-0540">Nuclease</keyword>
<dbReference type="PANTHER" id="PTHR43219:SF2">
    <property type="entry name" value="CRISPR-ASSOCIATED ENDONUCLEASE CAS1"/>
    <property type="match status" value="1"/>
</dbReference>
<comment type="function">
    <text evidence="9">CRISPR (clustered regularly interspaced short palindromic repeat), is an adaptive immune system that provides protection against mobile genetic elements (viruses, transposable elements and conjugative plasmids). CRISPR clusters contain spacers, sequences complementary to antecedent mobile elements, and target invading nucleic acids. CRISPR clusters are transcribed and processed into CRISPR RNA (crRNA). Acts as a dsDNA endonuclease. Involved in the integration of spacer DNA into the CRISPR cassette.</text>
</comment>
<keyword evidence="7 9" id="KW-0238">DNA-binding</keyword>
<dbReference type="GeneID" id="41712927"/>
<comment type="cofactor">
    <cofactor evidence="9">
        <name>Mg(2+)</name>
        <dbReference type="ChEBI" id="CHEBI:18420"/>
    </cofactor>
    <cofactor evidence="9">
        <name>Mn(2+)</name>
        <dbReference type="ChEBI" id="CHEBI:29035"/>
    </cofactor>
</comment>
<dbReference type="SMR" id="A0A5C0XP85"/>
<dbReference type="Gene3D" id="1.20.120.920">
    <property type="entry name" value="CRISPR-associated endonuclease Cas1, C-terminal domain"/>
    <property type="match status" value="1"/>
</dbReference>
<dbReference type="Gene3D" id="3.100.10.20">
    <property type="entry name" value="CRISPR-associated endonuclease Cas1, N-terminal domain"/>
    <property type="match status" value="1"/>
</dbReference>
<dbReference type="PANTHER" id="PTHR43219">
    <property type="entry name" value="CRISPR-ASSOCIATED ENDONUCLEASE CAS1"/>
    <property type="match status" value="1"/>
</dbReference>
<protein>
    <recommendedName>
        <fullName evidence="9">CRISPR-associated endonuclease Cas1</fullName>
        <ecNumber evidence="9">3.1.-.-</ecNumber>
    </recommendedName>
</protein>
<evidence type="ECO:0000256" key="9">
    <source>
        <dbReference type="HAMAP-Rule" id="MF_01470"/>
    </source>
</evidence>
<reference evidence="10 11" key="1">
    <citation type="submission" date="2017-08" db="EMBL/GenBank/DDBJ databases">
        <title>Resequencing and Reannotation of the genome of Pyrococcus furiosus type strain DSM3638.</title>
        <authorList>
            <person name="Reichelt R.M."/>
            <person name="Bunk B."/>
        </authorList>
    </citation>
    <scope>NUCLEOTIDE SEQUENCE [LARGE SCALE GENOMIC DNA]</scope>
    <source>
        <strain evidence="10 11">DSM 3638</strain>
    </source>
</reference>
<comment type="similarity">
    <text evidence="9">Belongs to the CRISPR-associated endonuclease Cas1 family.</text>
</comment>
<keyword evidence="4 9" id="KW-0378">Hydrolase</keyword>
<evidence type="ECO:0000256" key="6">
    <source>
        <dbReference type="ARBA" id="ARBA00023118"/>
    </source>
</evidence>
<dbReference type="InterPro" id="IPR042206">
    <property type="entry name" value="CRISPR-assoc_Cas1_C"/>
</dbReference>
<comment type="subunit">
    <text evidence="9">Homodimer, forms a heterotetramer with a Cas2 homodimer.</text>
</comment>
<evidence type="ECO:0000256" key="4">
    <source>
        <dbReference type="ARBA" id="ARBA00022801"/>
    </source>
</evidence>
<dbReference type="GeneID" id="13301722"/>
<dbReference type="GO" id="GO:0004520">
    <property type="term" value="F:DNA endonuclease activity"/>
    <property type="evidence" value="ECO:0007669"/>
    <property type="project" value="InterPro"/>
</dbReference>
<keyword evidence="6 9" id="KW-0051">Antiviral defense</keyword>
<accession>A0A5C0XP85</accession>
<gene>
    <name evidence="9" type="primary">cas1</name>
    <name evidence="10" type="ORF">PFDSM3638_05605</name>
</gene>
<evidence type="ECO:0000256" key="1">
    <source>
        <dbReference type="ARBA" id="ARBA00022722"/>
    </source>
</evidence>
<dbReference type="GO" id="GO:0051607">
    <property type="term" value="P:defense response to virus"/>
    <property type="evidence" value="ECO:0007669"/>
    <property type="project" value="UniProtKB-UniRule"/>
</dbReference>